<dbReference type="AlphaFoldDB" id="A0A150LNI4"/>
<evidence type="ECO:0000313" key="3">
    <source>
        <dbReference type="Proteomes" id="UP000075455"/>
    </source>
</evidence>
<reference evidence="2 3" key="1">
    <citation type="submission" date="2016-01" db="EMBL/GenBank/DDBJ databases">
        <title>Draft Genome Sequences of Seven Thermophilic Sporeformers Isolated from Foods.</title>
        <authorList>
            <person name="Berendsen E.M."/>
            <person name="Wells-Bennik M.H."/>
            <person name="Krawcyk A.O."/>
            <person name="De Jong A."/>
            <person name="Holsappel S."/>
            <person name="Eijlander R.T."/>
            <person name="Kuipers O.P."/>
        </authorList>
    </citation>
    <scope>NUCLEOTIDE SEQUENCE [LARGE SCALE GENOMIC DNA]</scope>
    <source>
        <strain evidence="2 3">B4119</strain>
    </source>
</reference>
<gene>
    <name evidence="2" type="ORF">B4119_1609</name>
</gene>
<protein>
    <submittedName>
        <fullName evidence="2">Uncharacterized protein</fullName>
    </submittedName>
</protein>
<sequence>MHPHQVKAARVAKYILRKTVKCDWEIVEVDISYFFLFIYLAILTYFFILKKF</sequence>
<feature type="transmembrane region" description="Helical" evidence="1">
    <location>
        <begin position="31"/>
        <end position="49"/>
    </location>
</feature>
<dbReference type="Proteomes" id="UP000075455">
    <property type="component" value="Unassembled WGS sequence"/>
</dbReference>
<organism evidence="2 3">
    <name type="scientific">Saccharococcus caldoxylosilyticus</name>
    <dbReference type="NCBI Taxonomy" id="81408"/>
    <lineage>
        <taxon>Bacteria</taxon>
        <taxon>Bacillati</taxon>
        <taxon>Bacillota</taxon>
        <taxon>Bacilli</taxon>
        <taxon>Bacillales</taxon>
        <taxon>Anoxybacillaceae</taxon>
        <taxon>Saccharococcus</taxon>
    </lineage>
</organism>
<keyword evidence="1" id="KW-0812">Transmembrane</keyword>
<keyword evidence="1" id="KW-0472">Membrane</keyword>
<keyword evidence="1" id="KW-1133">Transmembrane helix</keyword>
<accession>A0A150LNI4</accession>
<dbReference type="STRING" id="81408.B4119_1609"/>
<dbReference type="PATRIC" id="fig|81408.3.peg.3713"/>
<name>A0A150LNI4_9BACL</name>
<dbReference type="EMBL" id="LQYS01000048">
    <property type="protein sequence ID" value="KYD13609.1"/>
    <property type="molecule type" value="Genomic_DNA"/>
</dbReference>
<evidence type="ECO:0000256" key="1">
    <source>
        <dbReference type="SAM" id="Phobius"/>
    </source>
</evidence>
<proteinExistence type="predicted"/>
<evidence type="ECO:0000313" key="2">
    <source>
        <dbReference type="EMBL" id="KYD13609.1"/>
    </source>
</evidence>
<comment type="caution">
    <text evidence="2">The sequence shown here is derived from an EMBL/GenBank/DDBJ whole genome shotgun (WGS) entry which is preliminary data.</text>
</comment>